<evidence type="ECO:0000256" key="7">
    <source>
        <dbReference type="ARBA" id="ARBA00022679"/>
    </source>
</evidence>
<evidence type="ECO:0000256" key="5">
    <source>
        <dbReference type="ARBA" id="ARBA00022642"/>
    </source>
</evidence>
<evidence type="ECO:0000256" key="2">
    <source>
        <dbReference type="ARBA" id="ARBA00004893"/>
    </source>
</evidence>
<dbReference type="InterPro" id="IPR022412">
    <property type="entry name" value="Quinolinate_PRibosylTrfase_N"/>
</dbReference>
<comment type="pathway">
    <text evidence="2">Cofactor biosynthesis; NAD(+) biosynthesis; nicotinate D-ribonucleotide from quinolinate: step 1/1.</text>
</comment>
<evidence type="ECO:0000256" key="1">
    <source>
        <dbReference type="ARBA" id="ARBA00003237"/>
    </source>
</evidence>
<evidence type="ECO:0000259" key="11">
    <source>
        <dbReference type="Pfam" id="PF02749"/>
    </source>
</evidence>
<dbReference type="InterPro" id="IPR002638">
    <property type="entry name" value="Quinolinate_PRibosylTrfase_C"/>
</dbReference>
<evidence type="ECO:0000256" key="8">
    <source>
        <dbReference type="ARBA" id="ARBA00033102"/>
    </source>
</evidence>
<name>A0ABT7IJ91_9GAMM</name>
<organism evidence="12 13">
    <name type="scientific">Marinobacter azerbaijanicus</name>
    <dbReference type="NCBI Taxonomy" id="3050455"/>
    <lineage>
        <taxon>Bacteria</taxon>
        <taxon>Pseudomonadati</taxon>
        <taxon>Pseudomonadota</taxon>
        <taxon>Gammaproteobacteria</taxon>
        <taxon>Pseudomonadales</taxon>
        <taxon>Marinobacteraceae</taxon>
        <taxon>Marinobacter</taxon>
    </lineage>
</organism>
<dbReference type="EMBL" id="JASSVS010000012">
    <property type="protein sequence ID" value="MDL0433199.1"/>
    <property type="molecule type" value="Genomic_DNA"/>
</dbReference>
<dbReference type="InterPro" id="IPR027277">
    <property type="entry name" value="NadC/ModD"/>
</dbReference>
<keyword evidence="13" id="KW-1185">Reference proteome</keyword>
<dbReference type="Pfam" id="PF01729">
    <property type="entry name" value="QRPTase_C"/>
    <property type="match status" value="1"/>
</dbReference>
<dbReference type="InterPro" id="IPR036068">
    <property type="entry name" value="Nicotinate_pribotase-like_C"/>
</dbReference>
<comment type="function">
    <text evidence="1">Involved in the catabolism of quinolinic acid (QA).</text>
</comment>
<evidence type="ECO:0000256" key="4">
    <source>
        <dbReference type="ARBA" id="ARBA00011944"/>
    </source>
</evidence>
<evidence type="ECO:0000256" key="3">
    <source>
        <dbReference type="ARBA" id="ARBA00009400"/>
    </source>
</evidence>
<dbReference type="Gene3D" id="3.90.1170.20">
    <property type="entry name" value="Quinolinate phosphoribosyl transferase, N-terminal domain"/>
    <property type="match status" value="1"/>
</dbReference>
<dbReference type="InterPro" id="IPR037128">
    <property type="entry name" value="Quinolinate_PRibosylTase_N_sf"/>
</dbReference>
<dbReference type="Pfam" id="PF02749">
    <property type="entry name" value="QRPTase_N"/>
    <property type="match status" value="1"/>
</dbReference>
<evidence type="ECO:0000259" key="10">
    <source>
        <dbReference type="Pfam" id="PF01729"/>
    </source>
</evidence>
<accession>A0ABT7IJ91</accession>
<dbReference type="GO" id="GO:0004514">
    <property type="term" value="F:nicotinate-nucleotide diphosphorylase (carboxylating) activity"/>
    <property type="evidence" value="ECO:0007669"/>
    <property type="project" value="UniProtKB-EC"/>
</dbReference>
<keyword evidence="5" id="KW-0662">Pyridine nucleotide biosynthesis</keyword>
<dbReference type="Gene3D" id="3.20.20.70">
    <property type="entry name" value="Aldolase class I"/>
    <property type="match status" value="1"/>
</dbReference>
<gene>
    <name evidence="12" type="primary">nadC</name>
    <name evidence="12" type="ORF">QPM17_18830</name>
</gene>
<dbReference type="PANTHER" id="PTHR32179:SF3">
    <property type="entry name" value="NICOTINATE-NUCLEOTIDE PYROPHOSPHORYLASE [CARBOXYLATING]"/>
    <property type="match status" value="1"/>
</dbReference>
<keyword evidence="6 9" id="KW-0328">Glycosyltransferase</keyword>
<evidence type="ECO:0000256" key="6">
    <source>
        <dbReference type="ARBA" id="ARBA00022676"/>
    </source>
</evidence>
<dbReference type="PIRSF" id="PIRSF006250">
    <property type="entry name" value="NadC_ModD"/>
    <property type="match status" value="1"/>
</dbReference>
<reference evidence="12 13" key="1">
    <citation type="submission" date="2023-06" db="EMBL/GenBank/DDBJ databases">
        <title>Marinobacter azerbaijanicus a moderately halophilic, isolated from Urmia Lake in Azerbaijan region of Iran.</title>
        <authorList>
            <person name="Sanchez-Porro C."/>
            <person name="Aghdam E.M."/>
            <person name="Saheb S.M."/>
            <person name="Tarhriz V."/>
            <person name="Kazemi E."/>
            <person name="Ammozegar M.A."/>
            <person name="Ventosa A."/>
            <person name="Hejazi M.S."/>
        </authorList>
    </citation>
    <scope>NUCLEOTIDE SEQUENCE [LARGE SCALE GENOMIC DNA]</scope>
    <source>
        <strain evidence="12 13">TBZ242</strain>
    </source>
</reference>
<feature type="domain" description="Quinolinate phosphoribosyl transferase C-terminal" evidence="10">
    <location>
        <begin position="110"/>
        <end position="276"/>
    </location>
</feature>
<proteinExistence type="inferred from homology"/>
<dbReference type="InterPro" id="IPR004393">
    <property type="entry name" value="NadC"/>
</dbReference>
<dbReference type="RefSeq" id="WP_285392799.1">
    <property type="nucleotide sequence ID" value="NZ_JASSVS010000012.1"/>
</dbReference>
<dbReference type="SUPFAM" id="SSF51690">
    <property type="entry name" value="Nicotinate/Quinolinate PRTase C-terminal domain-like"/>
    <property type="match status" value="1"/>
</dbReference>
<comment type="similarity">
    <text evidence="3 9">Belongs to the NadC/ModD family.</text>
</comment>
<dbReference type="SUPFAM" id="SSF54675">
    <property type="entry name" value="Nicotinate/Quinolinate PRTase N-terminal domain-like"/>
    <property type="match status" value="1"/>
</dbReference>
<dbReference type="NCBIfam" id="TIGR00078">
    <property type="entry name" value="nadC"/>
    <property type="match status" value="1"/>
</dbReference>
<dbReference type="InterPro" id="IPR013785">
    <property type="entry name" value="Aldolase_TIM"/>
</dbReference>
<keyword evidence="7 9" id="KW-0808">Transferase</keyword>
<sequence length="282" mass="30959">MRVSRLVVREDVRRALDEDLGAGDITAGLIPYGHVAHGQIICREHAVFCGREWFDEVFQEIDPRITIEWDVDDGDPLIPDQVFCRFSGPAGALVQGERTALNFLQMLSGIATVSRRYSDALKGFGTGVKLLDTRKTLPGLRVAQKYATACGGCVNHRLTLAESFLVKENHIVACGSITKAVAVARQHNSYSKLEVEVENLDELQEALTAGADMVLLDNFTPQLVHEALKLNQGRMLIEVSGGVSWDTLKDYAIKGVDFISVGALTKDLKAVDFSMRFSYSGT</sequence>
<dbReference type="CDD" id="cd01572">
    <property type="entry name" value="QPRTase"/>
    <property type="match status" value="1"/>
</dbReference>
<comment type="caution">
    <text evidence="12">The sequence shown here is derived from an EMBL/GenBank/DDBJ whole genome shotgun (WGS) entry which is preliminary data.</text>
</comment>
<dbReference type="Proteomes" id="UP001227964">
    <property type="component" value="Unassembled WGS sequence"/>
</dbReference>
<feature type="domain" description="Quinolinate phosphoribosyl transferase N-terminal" evidence="11">
    <location>
        <begin position="24"/>
        <end position="108"/>
    </location>
</feature>
<dbReference type="PANTHER" id="PTHR32179">
    <property type="entry name" value="NICOTINATE-NUCLEOTIDE PYROPHOSPHORYLASE [CARBOXYLATING]"/>
    <property type="match status" value="1"/>
</dbReference>
<evidence type="ECO:0000313" key="12">
    <source>
        <dbReference type="EMBL" id="MDL0433199.1"/>
    </source>
</evidence>
<evidence type="ECO:0000256" key="9">
    <source>
        <dbReference type="PIRNR" id="PIRNR006250"/>
    </source>
</evidence>
<protein>
    <recommendedName>
        <fullName evidence="4">nicotinate-nucleotide diphosphorylase (carboxylating)</fullName>
        <ecNumber evidence="4">2.4.2.19</ecNumber>
    </recommendedName>
    <alternativeName>
        <fullName evidence="8">Quinolinate phosphoribosyltransferase [decarboxylating]</fullName>
    </alternativeName>
</protein>
<dbReference type="EC" id="2.4.2.19" evidence="4"/>
<evidence type="ECO:0000313" key="13">
    <source>
        <dbReference type="Proteomes" id="UP001227964"/>
    </source>
</evidence>